<dbReference type="InParanoid" id="A0A3N4K7P4"/>
<dbReference type="EMBL" id="ML119363">
    <property type="protein sequence ID" value="RPB06423.1"/>
    <property type="molecule type" value="Genomic_DNA"/>
</dbReference>
<reference evidence="2 3" key="1">
    <citation type="journal article" date="2018" name="Nat. Ecol. Evol.">
        <title>Pezizomycetes genomes reveal the molecular basis of ectomycorrhizal truffle lifestyle.</title>
        <authorList>
            <person name="Murat C."/>
            <person name="Payen T."/>
            <person name="Noel B."/>
            <person name="Kuo A."/>
            <person name="Morin E."/>
            <person name="Chen J."/>
            <person name="Kohler A."/>
            <person name="Krizsan K."/>
            <person name="Balestrini R."/>
            <person name="Da Silva C."/>
            <person name="Montanini B."/>
            <person name="Hainaut M."/>
            <person name="Levati E."/>
            <person name="Barry K.W."/>
            <person name="Belfiori B."/>
            <person name="Cichocki N."/>
            <person name="Clum A."/>
            <person name="Dockter R.B."/>
            <person name="Fauchery L."/>
            <person name="Guy J."/>
            <person name="Iotti M."/>
            <person name="Le Tacon F."/>
            <person name="Lindquist E.A."/>
            <person name="Lipzen A."/>
            <person name="Malagnac F."/>
            <person name="Mello A."/>
            <person name="Molinier V."/>
            <person name="Miyauchi S."/>
            <person name="Poulain J."/>
            <person name="Riccioni C."/>
            <person name="Rubini A."/>
            <person name="Sitrit Y."/>
            <person name="Splivallo R."/>
            <person name="Traeger S."/>
            <person name="Wang M."/>
            <person name="Zifcakova L."/>
            <person name="Wipf D."/>
            <person name="Zambonelli A."/>
            <person name="Paolocci F."/>
            <person name="Nowrousian M."/>
            <person name="Ottonello S."/>
            <person name="Baldrian P."/>
            <person name="Spatafora J.W."/>
            <person name="Henrissat B."/>
            <person name="Nagy L.G."/>
            <person name="Aury J.M."/>
            <person name="Wincker P."/>
            <person name="Grigoriev I.V."/>
            <person name="Bonfante P."/>
            <person name="Martin F.M."/>
        </authorList>
    </citation>
    <scope>NUCLEOTIDE SEQUENCE [LARGE SCALE GENOMIC DNA]</scope>
    <source>
        <strain evidence="2 3">CCBAS932</strain>
    </source>
</reference>
<sequence length="243" mass="28351">MRFLRPLLADEQRRRRLARHRLLILTGTFKAVMKFLRPLLAVEQRRSRLVTSPLFMLAEAQHRGRLARHRLRILTVTIKAFLIFRGRMLAVRKNLARHQLGILTVTIKALLMFRRLSFSARQRLAWSRWLILRGTFKAVRRFRGLVPDPLTVTERKRERDRPDPTRFTSANTMPQRVTRSIPPSQRPETVTAEGGKYLGNDHASTERPSPSGSERDRRFTRLLRLRSNPPKVTNEGKGGPQER</sequence>
<name>A0A3N4K7P4_9PEZI</name>
<evidence type="ECO:0000256" key="1">
    <source>
        <dbReference type="SAM" id="MobiDB-lite"/>
    </source>
</evidence>
<organism evidence="2 3">
    <name type="scientific">Morchella conica CCBAS932</name>
    <dbReference type="NCBI Taxonomy" id="1392247"/>
    <lineage>
        <taxon>Eukaryota</taxon>
        <taxon>Fungi</taxon>
        <taxon>Dikarya</taxon>
        <taxon>Ascomycota</taxon>
        <taxon>Pezizomycotina</taxon>
        <taxon>Pezizomycetes</taxon>
        <taxon>Pezizales</taxon>
        <taxon>Morchellaceae</taxon>
        <taxon>Morchella</taxon>
    </lineage>
</organism>
<gene>
    <name evidence="2" type="ORF">P167DRAFT_580566</name>
</gene>
<evidence type="ECO:0000313" key="3">
    <source>
        <dbReference type="Proteomes" id="UP000277580"/>
    </source>
</evidence>
<proteinExistence type="predicted"/>
<feature type="compositionally biased region" description="Basic and acidic residues" evidence="1">
    <location>
        <begin position="153"/>
        <end position="164"/>
    </location>
</feature>
<evidence type="ECO:0000313" key="2">
    <source>
        <dbReference type="EMBL" id="RPB06423.1"/>
    </source>
</evidence>
<accession>A0A3N4K7P4</accession>
<feature type="compositionally biased region" description="Polar residues" evidence="1">
    <location>
        <begin position="166"/>
        <end position="188"/>
    </location>
</feature>
<keyword evidence="3" id="KW-1185">Reference proteome</keyword>
<protein>
    <submittedName>
        <fullName evidence="2">Uncharacterized protein</fullName>
    </submittedName>
</protein>
<dbReference type="AlphaFoldDB" id="A0A3N4K7P4"/>
<dbReference type="Proteomes" id="UP000277580">
    <property type="component" value="Unassembled WGS sequence"/>
</dbReference>
<feature type="region of interest" description="Disordered" evidence="1">
    <location>
        <begin position="153"/>
        <end position="243"/>
    </location>
</feature>